<evidence type="ECO:0000313" key="10">
    <source>
        <dbReference type="EMBL" id="AJH01598.1"/>
    </source>
</evidence>
<evidence type="ECO:0000256" key="4">
    <source>
        <dbReference type="ARBA" id="ARBA00022827"/>
    </source>
</evidence>
<dbReference type="InterPro" id="IPR036250">
    <property type="entry name" value="AcylCo_DH-like_C"/>
</dbReference>
<dbReference type="Proteomes" id="UP000031866">
    <property type="component" value="Chromosome"/>
</dbReference>
<dbReference type="InterPro" id="IPR037069">
    <property type="entry name" value="AcylCoA_DH/ox_N_sf"/>
</dbReference>
<sequence>MNFNLTEQQEKIVKMVREFAENEIKPKVVAYDESGEFPIDTYKKMGELGLIGLPYPKEYGGNGGDYLSYVLAVEEISKVSGSLGISYSVSTSLCSGGIVNAASEEQKKKYLPDILSGKKFGSFGLTEPNAGSDAGGCITTADKSGEYYILNGAKCFITNGPLSETFLVFALTDKSKGAKGLSAFIVEKGFEGFSIGKIENKCGIRSAQVSELVFENCKVPVENLVGAEGKGFGIAMKTLDGGRIGVAAQGLGIAEGAFEVAKQYMKEREQFGKPLWKNQYLAFKMAELELEIEQAKYMVYKAAMDKQEGKPYSVSAAKAKLACTDAAMHVTTEAVQMLGGNGYMREYNVERMMRDAKITQIYEGTNEIQKLIISGNIFR</sequence>
<evidence type="ECO:0000256" key="3">
    <source>
        <dbReference type="ARBA" id="ARBA00022630"/>
    </source>
</evidence>
<feature type="domain" description="Acyl-CoA dehydrogenase/oxidase N-terminal" evidence="9">
    <location>
        <begin position="6"/>
        <end position="118"/>
    </location>
</feature>
<dbReference type="FunFam" id="1.10.540.10:FF:000002">
    <property type="entry name" value="Acyl-CoA dehydrogenase FadE19"/>
    <property type="match status" value="1"/>
</dbReference>
<dbReference type="Pfam" id="PF02770">
    <property type="entry name" value="Acyl-CoA_dh_M"/>
    <property type="match status" value="1"/>
</dbReference>
<dbReference type="GO" id="GO:0050660">
    <property type="term" value="F:flavin adenine dinucleotide binding"/>
    <property type="evidence" value="ECO:0007669"/>
    <property type="project" value="InterPro"/>
</dbReference>
<dbReference type="Pfam" id="PF02771">
    <property type="entry name" value="Acyl-CoA_dh_N"/>
    <property type="match status" value="1"/>
</dbReference>
<dbReference type="PROSITE" id="PS00073">
    <property type="entry name" value="ACYL_COA_DH_2"/>
    <property type="match status" value="1"/>
</dbReference>
<dbReference type="InterPro" id="IPR006091">
    <property type="entry name" value="Acyl-CoA_Oxase/DH_mid-dom"/>
</dbReference>
<feature type="domain" description="Acyl-CoA dehydrogenase/oxidase C-terminal" evidence="7">
    <location>
        <begin position="229"/>
        <end position="375"/>
    </location>
</feature>
<dbReference type="InterPro" id="IPR009100">
    <property type="entry name" value="AcylCoA_DH/oxidase_NM_dom_sf"/>
</dbReference>
<dbReference type="SUPFAM" id="SSF56645">
    <property type="entry name" value="Acyl-CoA dehydrogenase NM domain-like"/>
    <property type="match status" value="1"/>
</dbReference>
<dbReference type="InterPro" id="IPR009075">
    <property type="entry name" value="AcylCo_DH/oxidase_C"/>
</dbReference>
<accession>A0A0B5QUB3</accession>
<keyword evidence="4 6" id="KW-0274">FAD</keyword>
<dbReference type="OrthoDB" id="9802447at2"/>
<evidence type="ECO:0000259" key="7">
    <source>
        <dbReference type="Pfam" id="PF00441"/>
    </source>
</evidence>
<feature type="domain" description="Acyl-CoA oxidase/dehydrogenase middle" evidence="8">
    <location>
        <begin position="122"/>
        <end position="217"/>
    </location>
</feature>
<dbReference type="PIRSF" id="PIRSF016578">
    <property type="entry name" value="HsaA"/>
    <property type="match status" value="1"/>
</dbReference>
<keyword evidence="5 6" id="KW-0560">Oxidoreductase</keyword>
<proteinExistence type="inferred from homology"/>
<name>A0A0B5QUB3_CLOBE</name>
<dbReference type="AlphaFoldDB" id="A0A0B5QUB3"/>
<dbReference type="Gene3D" id="1.10.540.10">
    <property type="entry name" value="Acyl-CoA dehydrogenase/oxidase, N-terminal domain"/>
    <property type="match status" value="1"/>
</dbReference>
<dbReference type="Gene3D" id="2.40.110.10">
    <property type="entry name" value="Butyryl-CoA Dehydrogenase, subunit A, domain 2"/>
    <property type="match status" value="1"/>
</dbReference>
<evidence type="ECO:0000256" key="1">
    <source>
        <dbReference type="ARBA" id="ARBA00001974"/>
    </source>
</evidence>
<gene>
    <name evidence="10" type="ORF">LF65_05070</name>
</gene>
<dbReference type="InterPro" id="IPR006089">
    <property type="entry name" value="Acyl-CoA_DH_CS"/>
</dbReference>
<dbReference type="SUPFAM" id="SSF47203">
    <property type="entry name" value="Acyl-CoA dehydrogenase C-terminal domain-like"/>
    <property type="match status" value="1"/>
</dbReference>
<dbReference type="STRING" id="1520.LF65_05070"/>
<dbReference type="InterPro" id="IPR013786">
    <property type="entry name" value="AcylCoA_DH/ox_N"/>
</dbReference>
<dbReference type="FunFam" id="2.40.110.10:FF:000001">
    <property type="entry name" value="Acyl-CoA dehydrogenase, mitochondrial"/>
    <property type="match status" value="1"/>
</dbReference>
<dbReference type="PANTHER" id="PTHR43884">
    <property type="entry name" value="ACYL-COA DEHYDROGENASE"/>
    <property type="match status" value="1"/>
</dbReference>
<reference evidence="11" key="1">
    <citation type="submission" date="2014-12" db="EMBL/GenBank/DDBJ databases">
        <title>Genome sequence of Clostridium beijerinckii strain 59B.</title>
        <authorList>
            <person name="Little G.T."/>
            <person name="Minton N.P."/>
        </authorList>
    </citation>
    <scope>NUCLEOTIDE SEQUENCE [LARGE SCALE GENOMIC DNA]</scope>
    <source>
        <strain evidence="11">59B</strain>
    </source>
</reference>
<dbReference type="InterPro" id="IPR046373">
    <property type="entry name" value="Acyl-CoA_Oxase/DH_mid-dom_sf"/>
</dbReference>
<keyword evidence="3 6" id="KW-0285">Flavoprotein</keyword>
<dbReference type="RefSeq" id="WP_041900045.1">
    <property type="nucleotide sequence ID" value="NZ_CP010086.2"/>
</dbReference>
<dbReference type="PROSITE" id="PS00072">
    <property type="entry name" value="ACYL_COA_DH_1"/>
    <property type="match status" value="1"/>
</dbReference>
<comment type="cofactor">
    <cofactor evidence="1 6">
        <name>FAD</name>
        <dbReference type="ChEBI" id="CHEBI:57692"/>
    </cofactor>
</comment>
<dbReference type="KEGG" id="cbei:LF65_05070"/>
<protein>
    <submittedName>
        <fullName evidence="10">Acyl-CoA dehydrogenase</fullName>
    </submittedName>
</protein>
<comment type="similarity">
    <text evidence="2 6">Belongs to the acyl-CoA dehydrogenase family.</text>
</comment>
<evidence type="ECO:0000259" key="9">
    <source>
        <dbReference type="Pfam" id="PF02771"/>
    </source>
</evidence>
<evidence type="ECO:0000256" key="2">
    <source>
        <dbReference type="ARBA" id="ARBA00009347"/>
    </source>
</evidence>
<dbReference type="Gene3D" id="1.20.140.10">
    <property type="entry name" value="Butyryl-CoA Dehydrogenase, subunit A, domain 3"/>
    <property type="match status" value="1"/>
</dbReference>
<evidence type="ECO:0000256" key="6">
    <source>
        <dbReference type="RuleBase" id="RU362125"/>
    </source>
</evidence>
<dbReference type="GO" id="GO:0003995">
    <property type="term" value="F:acyl-CoA dehydrogenase activity"/>
    <property type="evidence" value="ECO:0007669"/>
    <property type="project" value="InterPro"/>
</dbReference>
<evidence type="ECO:0000313" key="11">
    <source>
        <dbReference type="Proteomes" id="UP000031866"/>
    </source>
</evidence>
<evidence type="ECO:0000259" key="8">
    <source>
        <dbReference type="Pfam" id="PF02770"/>
    </source>
</evidence>
<dbReference type="FunFam" id="1.20.140.10:FF:000004">
    <property type="entry name" value="Acyl-CoA dehydrogenase FadE25"/>
    <property type="match status" value="1"/>
</dbReference>
<organism evidence="10 11">
    <name type="scientific">Clostridium beijerinckii</name>
    <name type="common">Clostridium MP</name>
    <dbReference type="NCBI Taxonomy" id="1520"/>
    <lineage>
        <taxon>Bacteria</taxon>
        <taxon>Bacillati</taxon>
        <taxon>Bacillota</taxon>
        <taxon>Clostridia</taxon>
        <taxon>Eubacteriales</taxon>
        <taxon>Clostridiaceae</taxon>
        <taxon>Clostridium</taxon>
    </lineage>
</organism>
<dbReference type="PANTHER" id="PTHR43884:SF12">
    <property type="entry name" value="ISOVALERYL-COA DEHYDROGENASE, MITOCHONDRIAL-RELATED"/>
    <property type="match status" value="1"/>
</dbReference>
<dbReference type="EMBL" id="CP010086">
    <property type="protein sequence ID" value="AJH01598.1"/>
    <property type="molecule type" value="Genomic_DNA"/>
</dbReference>
<evidence type="ECO:0000256" key="5">
    <source>
        <dbReference type="ARBA" id="ARBA00023002"/>
    </source>
</evidence>
<dbReference type="Pfam" id="PF00441">
    <property type="entry name" value="Acyl-CoA_dh_1"/>
    <property type="match status" value="1"/>
</dbReference>